<dbReference type="SMART" id="SM00248">
    <property type="entry name" value="ANK"/>
    <property type="match status" value="5"/>
</dbReference>
<evidence type="ECO:0000256" key="3">
    <source>
        <dbReference type="PROSITE-ProRule" id="PRU00023"/>
    </source>
</evidence>
<keyword evidence="6" id="KW-1185">Reference proteome</keyword>
<evidence type="ECO:0000313" key="6">
    <source>
        <dbReference type="Proteomes" id="UP000799324"/>
    </source>
</evidence>
<feature type="repeat" description="ANK" evidence="3">
    <location>
        <begin position="235"/>
        <end position="267"/>
    </location>
</feature>
<dbReference type="AlphaFoldDB" id="A0A6A6T8U3"/>
<reference evidence="5" key="1">
    <citation type="journal article" date="2020" name="Stud. Mycol.">
        <title>101 Dothideomycetes genomes: a test case for predicting lifestyles and emergence of pathogens.</title>
        <authorList>
            <person name="Haridas S."/>
            <person name="Albert R."/>
            <person name="Binder M."/>
            <person name="Bloem J."/>
            <person name="Labutti K."/>
            <person name="Salamov A."/>
            <person name="Andreopoulos B."/>
            <person name="Baker S."/>
            <person name="Barry K."/>
            <person name="Bills G."/>
            <person name="Bluhm B."/>
            <person name="Cannon C."/>
            <person name="Castanera R."/>
            <person name="Culley D."/>
            <person name="Daum C."/>
            <person name="Ezra D."/>
            <person name="Gonzalez J."/>
            <person name="Henrissat B."/>
            <person name="Kuo A."/>
            <person name="Liang C."/>
            <person name="Lipzen A."/>
            <person name="Lutzoni F."/>
            <person name="Magnuson J."/>
            <person name="Mondo S."/>
            <person name="Nolan M."/>
            <person name="Ohm R."/>
            <person name="Pangilinan J."/>
            <person name="Park H.-J."/>
            <person name="Ramirez L."/>
            <person name="Alfaro M."/>
            <person name="Sun H."/>
            <person name="Tritt A."/>
            <person name="Yoshinaga Y."/>
            <person name="Zwiers L.-H."/>
            <person name="Turgeon B."/>
            <person name="Goodwin S."/>
            <person name="Spatafora J."/>
            <person name="Crous P."/>
            <person name="Grigoriev I."/>
        </authorList>
    </citation>
    <scope>NUCLEOTIDE SEQUENCE</scope>
    <source>
        <strain evidence="5">CBS 122681</strain>
    </source>
</reference>
<evidence type="ECO:0000256" key="4">
    <source>
        <dbReference type="SAM" id="Phobius"/>
    </source>
</evidence>
<keyword evidence="4" id="KW-1133">Transmembrane helix</keyword>
<dbReference type="EMBL" id="MU004341">
    <property type="protein sequence ID" value="KAF2656072.1"/>
    <property type="molecule type" value="Genomic_DNA"/>
</dbReference>
<protein>
    <submittedName>
        <fullName evidence="5">Ankyrin</fullName>
    </submittedName>
</protein>
<dbReference type="OrthoDB" id="539213at2759"/>
<dbReference type="Pfam" id="PF12796">
    <property type="entry name" value="Ank_2"/>
    <property type="match status" value="2"/>
</dbReference>
<organism evidence="5 6">
    <name type="scientific">Lophiostoma macrostomum CBS 122681</name>
    <dbReference type="NCBI Taxonomy" id="1314788"/>
    <lineage>
        <taxon>Eukaryota</taxon>
        <taxon>Fungi</taxon>
        <taxon>Dikarya</taxon>
        <taxon>Ascomycota</taxon>
        <taxon>Pezizomycotina</taxon>
        <taxon>Dothideomycetes</taxon>
        <taxon>Pleosporomycetidae</taxon>
        <taxon>Pleosporales</taxon>
        <taxon>Lophiostomataceae</taxon>
        <taxon>Lophiostoma</taxon>
    </lineage>
</organism>
<feature type="repeat" description="ANK" evidence="3">
    <location>
        <begin position="63"/>
        <end position="95"/>
    </location>
</feature>
<dbReference type="PROSITE" id="PS50088">
    <property type="entry name" value="ANK_REPEAT"/>
    <property type="match status" value="4"/>
</dbReference>
<keyword evidence="1" id="KW-0677">Repeat</keyword>
<dbReference type="Gene3D" id="1.25.40.20">
    <property type="entry name" value="Ankyrin repeat-containing domain"/>
    <property type="match status" value="2"/>
</dbReference>
<dbReference type="InterPro" id="IPR002110">
    <property type="entry name" value="Ankyrin_rpt"/>
</dbReference>
<dbReference type="PANTHER" id="PTHR24198:SF165">
    <property type="entry name" value="ANKYRIN REPEAT-CONTAINING PROTEIN-RELATED"/>
    <property type="match status" value="1"/>
</dbReference>
<feature type="repeat" description="ANK" evidence="3">
    <location>
        <begin position="96"/>
        <end position="129"/>
    </location>
</feature>
<proteinExistence type="predicted"/>
<name>A0A6A6T8U3_9PLEO</name>
<accession>A0A6A6T8U3</accession>
<dbReference type="PANTHER" id="PTHR24198">
    <property type="entry name" value="ANKYRIN REPEAT AND PROTEIN KINASE DOMAIN-CONTAINING PROTEIN"/>
    <property type="match status" value="1"/>
</dbReference>
<keyword evidence="2 3" id="KW-0040">ANK repeat</keyword>
<dbReference type="SUPFAM" id="SSF48403">
    <property type="entry name" value="Ankyrin repeat"/>
    <property type="match status" value="1"/>
</dbReference>
<dbReference type="Proteomes" id="UP000799324">
    <property type="component" value="Unassembled WGS sequence"/>
</dbReference>
<dbReference type="PROSITE" id="PS50297">
    <property type="entry name" value="ANK_REP_REGION"/>
    <property type="match status" value="4"/>
</dbReference>
<dbReference type="InterPro" id="IPR036770">
    <property type="entry name" value="Ankyrin_rpt-contain_sf"/>
</dbReference>
<evidence type="ECO:0000256" key="2">
    <source>
        <dbReference type="ARBA" id="ARBA00023043"/>
    </source>
</evidence>
<evidence type="ECO:0000256" key="1">
    <source>
        <dbReference type="ARBA" id="ARBA00022737"/>
    </source>
</evidence>
<feature type="transmembrane region" description="Helical" evidence="4">
    <location>
        <begin position="352"/>
        <end position="371"/>
    </location>
</feature>
<feature type="repeat" description="ANK" evidence="3">
    <location>
        <begin position="200"/>
        <end position="222"/>
    </location>
</feature>
<keyword evidence="4" id="KW-0812">Transmembrane</keyword>
<evidence type="ECO:0000313" key="5">
    <source>
        <dbReference type="EMBL" id="KAF2656072.1"/>
    </source>
</evidence>
<keyword evidence="4" id="KW-0472">Membrane</keyword>
<gene>
    <name evidence="5" type="ORF">K491DRAFT_597701</name>
</gene>
<sequence length="383" mass="42709">MLHLIAYRAPASPSSLNSRISVRWHRTLPHDSPCLIAVQRNDMNLLQHQISEGDCKLSDCGPGGNTLLHFAAGYNRPAIVSMLVNAGMDVNANNDCGETPLHLVIQRGIDYECARLLLDNGADPSQQDVQGRSPLHQFYNPVVQQILLLQRESIDPYLQDCRGMTILHWVAWSRRSNAQQFIWPTKQMKGSSNLSILDAQGKSILHYAVQRGNLDLIRFLLNGDHSTTLSRPDYSGRTLLHYATESGKVETIDMLRDKGFRLVEIDNGGRTVLHHAAIRGNLAAAQRLVELGVIGQIPHQDHEHQTPEDLAKHHCSDSVLHYLQATGRVQHGSKKTATTPHMASTRPRNPRFNFLQCVALLLIGLTSLIVYKAMQHHCVARSA</sequence>